<dbReference type="InterPro" id="IPR000700">
    <property type="entry name" value="PAS-assoc_C"/>
</dbReference>
<dbReference type="Pfam" id="PF00072">
    <property type="entry name" value="Response_reg"/>
    <property type="match status" value="1"/>
</dbReference>
<sequence length="851" mass="91040">MFAWLPQFISGLGLLVMLSVCVAYIESLAAAGVRRVLHNVIIGSLFGIVIVLVMLKPIELPVGSTFDPRAGPAILAAVFGGPIGAIVAAAIGAAGRYYLIGGPVALGGAIGFLIYGAFGLLVMTVLQRRGLRLTPVTLAVIGALGSVAVLPAFFVSVDAATAIQIIRKAGLIFLANNIAGTVIIGLALEACRKYVQLRANLIKRQQEDAKLSLVARETTNSVIITDGDGHIEWVNEGFTRATGYTLAETAGLKPGDLLQGPDTNPETVRLMSEALARGAGFDVEIVNYRKDGTPFWVEISCQAIQEPGQPKKFIAIENDITLRKKESERAEKAEQMLLMAIDSIDDGFVLFDRDDRLILANRKYKNFFPRGHDIIKPGVDFETILRASAEDNSYVIPGTSGRTQPASGDAAFEEHIQSRLAAHRAGGEMNQKLSDGRWLKLRERRTPEGGVVGLRIDITELKAAQEAAEAANLTKSEFLASMSHEIRTPMTGIMGMADLLLDEDLKPEWAARVRRIKGASAGLLRILNDILDLSKLDAGKMLVEEIAFEVRPLIDDVLSLTQQISQTSKIERIAISAQIDKAVPRTVRGDPARLRQILINLLGNAIKFTEHGSVTLHCGVGQSGDGLSFKVIDTGIGIKPEVLPNLFTAFTQADASISRTYQGTGLGLAICQRLVNLMNGSIGVESRFGEGSTFSVHLPFQALAENGAEGEGATAGPAAPVSRLKVLVVEDVEINRMIVEAMLAKNGHTAVLATNGAEAVDAVEAEDFDVILMDLRMPVMSGIEATRRIRQMPGSKAQIPIIALTADVVEGSREACKAVGIGGFVPKPIEVDALNQALRDAVAARRTDPVG</sequence>
<evidence type="ECO:0000256" key="17">
    <source>
        <dbReference type="SAM" id="Phobius"/>
    </source>
</evidence>
<dbReference type="Pfam" id="PF13426">
    <property type="entry name" value="PAS_9"/>
    <property type="match status" value="1"/>
</dbReference>
<evidence type="ECO:0000256" key="12">
    <source>
        <dbReference type="ARBA" id="ARBA00023012"/>
    </source>
</evidence>
<dbReference type="CDD" id="cd00130">
    <property type="entry name" value="PAS"/>
    <property type="match status" value="1"/>
</dbReference>
<dbReference type="PROSITE" id="PS50110">
    <property type="entry name" value="RESPONSE_REGULATORY"/>
    <property type="match status" value="1"/>
</dbReference>
<dbReference type="InterPro" id="IPR011006">
    <property type="entry name" value="CheY-like_superfamily"/>
</dbReference>
<keyword evidence="8" id="KW-0547">Nucleotide-binding</keyword>
<dbReference type="Gene3D" id="3.30.565.10">
    <property type="entry name" value="Histidine kinase-like ATPase, C-terminal domain"/>
    <property type="match status" value="1"/>
</dbReference>
<dbReference type="InterPro" id="IPR001610">
    <property type="entry name" value="PAC"/>
</dbReference>
<evidence type="ECO:0000256" key="13">
    <source>
        <dbReference type="ARBA" id="ARBA00023136"/>
    </source>
</evidence>
<feature type="transmembrane region" description="Helical" evidence="17">
    <location>
        <begin position="138"/>
        <end position="157"/>
    </location>
</feature>
<evidence type="ECO:0000256" key="14">
    <source>
        <dbReference type="ARBA" id="ARBA00064003"/>
    </source>
</evidence>
<reference evidence="22 23" key="1">
    <citation type="submission" date="2016-10" db="EMBL/GenBank/DDBJ databases">
        <authorList>
            <person name="Varghese N."/>
            <person name="Submissions S."/>
        </authorList>
    </citation>
    <scope>NUCLEOTIDE SEQUENCE [LARGE SCALE GENOMIC DNA]</scope>
    <source>
        <strain evidence="22 23">DSM 18839</strain>
    </source>
</reference>
<dbReference type="InterPro" id="IPR005467">
    <property type="entry name" value="His_kinase_dom"/>
</dbReference>
<dbReference type="Pfam" id="PF00512">
    <property type="entry name" value="HisKA"/>
    <property type="match status" value="1"/>
</dbReference>
<keyword evidence="4" id="KW-1003">Cell membrane</keyword>
<evidence type="ECO:0000256" key="4">
    <source>
        <dbReference type="ARBA" id="ARBA00022475"/>
    </source>
</evidence>
<dbReference type="FunFam" id="3.30.565.10:FF:000010">
    <property type="entry name" value="Sensor histidine kinase RcsC"/>
    <property type="match status" value="1"/>
</dbReference>
<dbReference type="InterPro" id="IPR003594">
    <property type="entry name" value="HATPase_dom"/>
</dbReference>
<dbReference type="SMART" id="SM00388">
    <property type="entry name" value="HisKA"/>
    <property type="match status" value="1"/>
</dbReference>
<dbReference type="PROSITE" id="PS50112">
    <property type="entry name" value="PAS"/>
    <property type="match status" value="1"/>
</dbReference>
<feature type="domain" description="PAS" evidence="20">
    <location>
        <begin position="207"/>
        <end position="278"/>
    </location>
</feature>
<evidence type="ECO:0000256" key="7">
    <source>
        <dbReference type="ARBA" id="ARBA00022692"/>
    </source>
</evidence>
<dbReference type="FunFam" id="1.10.287.130:FF:000002">
    <property type="entry name" value="Two-component osmosensing histidine kinase"/>
    <property type="match status" value="1"/>
</dbReference>
<dbReference type="Gene3D" id="3.30.450.20">
    <property type="entry name" value="PAS domain"/>
    <property type="match status" value="2"/>
</dbReference>
<comment type="subunit">
    <text evidence="14">At low DSF concentrations, interacts with RpfF.</text>
</comment>
<evidence type="ECO:0000259" key="19">
    <source>
        <dbReference type="PROSITE" id="PS50110"/>
    </source>
</evidence>
<evidence type="ECO:0000256" key="15">
    <source>
        <dbReference type="ARBA" id="ARBA00068150"/>
    </source>
</evidence>
<evidence type="ECO:0000259" key="21">
    <source>
        <dbReference type="PROSITE" id="PS50113"/>
    </source>
</evidence>
<dbReference type="GO" id="GO:0000155">
    <property type="term" value="F:phosphorelay sensor kinase activity"/>
    <property type="evidence" value="ECO:0007669"/>
    <property type="project" value="InterPro"/>
</dbReference>
<feature type="modified residue" description="4-aspartylphosphate" evidence="16">
    <location>
        <position position="774"/>
    </location>
</feature>
<organism evidence="22 23">
    <name type="scientific">Thalassobaculum litoreum DSM 18839</name>
    <dbReference type="NCBI Taxonomy" id="1123362"/>
    <lineage>
        <taxon>Bacteria</taxon>
        <taxon>Pseudomonadati</taxon>
        <taxon>Pseudomonadota</taxon>
        <taxon>Alphaproteobacteria</taxon>
        <taxon>Rhodospirillales</taxon>
        <taxon>Thalassobaculaceae</taxon>
        <taxon>Thalassobaculum</taxon>
    </lineage>
</organism>
<evidence type="ECO:0000313" key="23">
    <source>
        <dbReference type="Proteomes" id="UP000198615"/>
    </source>
</evidence>
<dbReference type="EMBL" id="FNBW01000011">
    <property type="protein sequence ID" value="SDG14399.1"/>
    <property type="molecule type" value="Genomic_DNA"/>
</dbReference>
<dbReference type="InterPro" id="IPR001789">
    <property type="entry name" value="Sig_transdc_resp-reg_receiver"/>
</dbReference>
<dbReference type="CDD" id="cd00082">
    <property type="entry name" value="HisKA"/>
    <property type="match status" value="1"/>
</dbReference>
<evidence type="ECO:0000256" key="8">
    <source>
        <dbReference type="ARBA" id="ARBA00022741"/>
    </source>
</evidence>
<dbReference type="SMART" id="SM00387">
    <property type="entry name" value="HATPase_c"/>
    <property type="match status" value="1"/>
</dbReference>
<dbReference type="SMART" id="SM00086">
    <property type="entry name" value="PAC"/>
    <property type="match status" value="1"/>
</dbReference>
<evidence type="ECO:0000256" key="2">
    <source>
        <dbReference type="ARBA" id="ARBA00004651"/>
    </source>
</evidence>
<feature type="transmembrane region" description="Helical" evidence="17">
    <location>
        <begin position="6"/>
        <end position="25"/>
    </location>
</feature>
<evidence type="ECO:0000256" key="11">
    <source>
        <dbReference type="ARBA" id="ARBA00022989"/>
    </source>
</evidence>
<dbReference type="InterPro" id="IPR036097">
    <property type="entry name" value="HisK_dim/P_sf"/>
</dbReference>
<feature type="domain" description="Response regulatory" evidence="19">
    <location>
        <begin position="725"/>
        <end position="842"/>
    </location>
</feature>
<dbReference type="CDD" id="cd17546">
    <property type="entry name" value="REC_hyHK_CKI1_RcsC-like"/>
    <property type="match status" value="1"/>
</dbReference>
<keyword evidence="9" id="KW-0418">Kinase</keyword>
<dbReference type="SUPFAM" id="SSF55785">
    <property type="entry name" value="PYP-like sensor domain (PAS domain)"/>
    <property type="match status" value="2"/>
</dbReference>
<evidence type="ECO:0000259" key="20">
    <source>
        <dbReference type="PROSITE" id="PS50112"/>
    </source>
</evidence>
<dbReference type="Gene3D" id="3.40.50.2300">
    <property type="match status" value="1"/>
</dbReference>
<comment type="subcellular location">
    <subcellularLocation>
        <location evidence="2">Cell membrane</location>
        <topology evidence="2">Multi-pass membrane protein</topology>
    </subcellularLocation>
</comment>
<dbReference type="CDD" id="cd16922">
    <property type="entry name" value="HATPase_EvgS-ArcB-TorS-like"/>
    <property type="match status" value="1"/>
</dbReference>
<evidence type="ECO:0000256" key="6">
    <source>
        <dbReference type="ARBA" id="ARBA00022679"/>
    </source>
</evidence>
<keyword evidence="6" id="KW-0808">Transferase</keyword>
<dbReference type="SMART" id="SM00091">
    <property type="entry name" value="PAS"/>
    <property type="match status" value="2"/>
</dbReference>
<dbReference type="AlphaFoldDB" id="A0A8G2BK03"/>
<dbReference type="PROSITE" id="PS50113">
    <property type="entry name" value="PAC"/>
    <property type="match status" value="1"/>
</dbReference>
<keyword evidence="5 16" id="KW-0597">Phosphoprotein</keyword>
<keyword evidence="23" id="KW-1185">Reference proteome</keyword>
<evidence type="ECO:0000256" key="3">
    <source>
        <dbReference type="ARBA" id="ARBA00012438"/>
    </source>
</evidence>
<evidence type="ECO:0000256" key="5">
    <source>
        <dbReference type="ARBA" id="ARBA00022553"/>
    </source>
</evidence>
<dbReference type="GO" id="GO:0005886">
    <property type="term" value="C:plasma membrane"/>
    <property type="evidence" value="ECO:0007669"/>
    <property type="project" value="UniProtKB-SubCell"/>
</dbReference>
<dbReference type="InterPro" id="IPR011620">
    <property type="entry name" value="Sig_transdc_His_kinase_LytS_TM"/>
</dbReference>
<comment type="caution">
    <text evidence="22">The sequence shown here is derived from an EMBL/GenBank/DDBJ whole genome shotgun (WGS) entry which is preliminary data.</text>
</comment>
<evidence type="ECO:0000256" key="16">
    <source>
        <dbReference type="PROSITE-ProRule" id="PRU00169"/>
    </source>
</evidence>
<dbReference type="PANTHER" id="PTHR45339">
    <property type="entry name" value="HYBRID SIGNAL TRANSDUCTION HISTIDINE KINASE J"/>
    <property type="match status" value="1"/>
</dbReference>
<dbReference type="Proteomes" id="UP000198615">
    <property type="component" value="Unassembled WGS sequence"/>
</dbReference>
<feature type="transmembrane region" description="Helical" evidence="17">
    <location>
        <begin position="169"/>
        <end position="188"/>
    </location>
</feature>
<dbReference type="Gene3D" id="1.10.287.130">
    <property type="match status" value="1"/>
</dbReference>
<dbReference type="OrthoDB" id="9813151at2"/>
<dbReference type="GO" id="GO:0071555">
    <property type="term" value="P:cell wall organization"/>
    <property type="evidence" value="ECO:0007669"/>
    <property type="project" value="InterPro"/>
</dbReference>
<dbReference type="InterPro" id="IPR000014">
    <property type="entry name" value="PAS"/>
</dbReference>
<dbReference type="InterPro" id="IPR035965">
    <property type="entry name" value="PAS-like_dom_sf"/>
</dbReference>
<dbReference type="Pfam" id="PF07694">
    <property type="entry name" value="5TM-5TMR_LYT"/>
    <property type="match status" value="1"/>
</dbReference>
<dbReference type="EC" id="2.7.13.3" evidence="3"/>
<dbReference type="InterPro" id="IPR004358">
    <property type="entry name" value="Sig_transdc_His_kin-like_C"/>
</dbReference>
<dbReference type="NCBIfam" id="TIGR00229">
    <property type="entry name" value="sensory_box"/>
    <property type="match status" value="1"/>
</dbReference>
<dbReference type="SUPFAM" id="SSF55874">
    <property type="entry name" value="ATPase domain of HSP90 chaperone/DNA topoisomerase II/histidine kinase"/>
    <property type="match status" value="1"/>
</dbReference>
<evidence type="ECO:0000313" key="22">
    <source>
        <dbReference type="EMBL" id="SDG14399.1"/>
    </source>
</evidence>
<feature type="transmembrane region" description="Helical" evidence="17">
    <location>
        <begin position="37"/>
        <end position="58"/>
    </location>
</feature>
<feature type="domain" description="PAC" evidence="21">
    <location>
        <begin position="281"/>
        <end position="332"/>
    </location>
</feature>
<comment type="catalytic activity">
    <reaction evidence="1">
        <text>ATP + protein L-histidine = ADP + protein N-phospho-L-histidine.</text>
        <dbReference type="EC" id="2.7.13.3"/>
    </reaction>
</comment>
<name>A0A8G2BK03_9PROT</name>
<dbReference type="PRINTS" id="PR00344">
    <property type="entry name" value="BCTRLSENSOR"/>
</dbReference>
<dbReference type="InterPro" id="IPR003661">
    <property type="entry name" value="HisK_dim/P_dom"/>
</dbReference>
<dbReference type="SUPFAM" id="SSF47384">
    <property type="entry name" value="Homodimeric domain of signal transducing histidine kinase"/>
    <property type="match status" value="1"/>
</dbReference>
<keyword evidence="7 17" id="KW-0812">Transmembrane</keyword>
<dbReference type="SUPFAM" id="SSF52172">
    <property type="entry name" value="CheY-like"/>
    <property type="match status" value="1"/>
</dbReference>
<keyword evidence="12" id="KW-0902">Two-component regulatory system</keyword>
<dbReference type="PANTHER" id="PTHR45339:SF1">
    <property type="entry name" value="HYBRID SIGNAL TRANSDUCTION HISTIDINE KINASE J"/>
    <property type="match status" value="1"/>
</dbReference>
<keyword evidence="10" id="KW-0067">ATP-binding</keyword>
<protein>
    <recommendedName>
        <fullName evidence="15">Sensory/regulatory protein RpfC</fullName>
        <ecNumber evidence="3">2.7.13.3</ecNumber>
    </recommendedName>
</protein>
<feature type="transmembrane region" description="Helical" evidence="17">
    <location>
        <begin position="104"/>
        <end position="126"/>
    </location>
</feature>
<feature type="transmembrane region" description="Helical" evidence="17">
    <location>
        <begin position="70"/>
        <end position="92"/>
    </location>
</feature>
<dbReference type="InterPro" id="IPR036890">
    <property type="entry name" value="HATPase_C_sf"/>
</dbReference>
<dbReference type="Pfam" id="PF02518">
    <property type="entry name" value="HATPase_c"/>
    <property type="match status" value="1"/>
</dbReference>
<accession>A0A8G2BK03</accession>
<dbReference type="Pfam" id="PF12860">
    <property type="entry name" value="PAS_7"/>
    <property type="match status" value="1"/>
</dbReference>
<dbReference type="GO" id="GO:0005524">
    <property type="term" value="F:ATP binding"/>
    <property type="evidence" value="ECO:0007669"/>
    <property type="project" value="UniProtKB-KW"/>
</dbReference>
<evidence type="ECO:0000259" key="18">
    <source>
        <dbReference type="PROSITE" id="PS50109"/>
    </source>
</evidence>
<evidence type="ECO:0000256" key="10">
    <source>
        <dbReference type="ARBA" id="ARBA00022840"/>
    </source>
</evidence>
<evidence type="ECO:0000256" key="9">
    <source>
        <dbReference type="ARBA" id="ARBA00022777"/>
    </source>
</evidence>
<gene>
    <name evidence="22" type="ORF">SAMN05660686_03486</name>
</gene>
<dbReference type="SMART" id="SM00448">
    <property type="entry name" value="REC"/>
    <property type="match status" value="1"/>
</dbReference>
<dbReference type="PROSITE" id="PS50109">
    <property type="entry name" value="HIS_KIN"/>
    <property type="match status" value="1"/>
</dbReference>
<evidence type="ECO:0000256" key="1">
    <source>
        <dbReference type="ARBA" id="ARBA00000085"/>
    </source>
</evidence>
<feature type="domain" description="Histidine kinase" evidence="18">
    <location>
        <begin position="481"/>
        <end position="702"/>
    </location>
</feature>
<proteinExistence type="predicted"/>
<dbReference type="RefSeq" id="WP_093152265.1">
    <property type="nucleotide sequence ID" value="NZ_FNBW01000011.1"/>
</dbReference>
<keyword evidence="13 17" id="KW-0472">Membrane</keyword>
<keyword evidence="11 17" id="KW-1133">Transmembrane helix</keyword>